<comment type="caution">
    <text evidence="6">The sequence shown here is derived from an EMBL/GenBank/DDBJ whole genome shotgun (WGS) entry which is preliminary data.</text>
</comment>
<comment type="function">
    <text evidence="5">Part of the twin-arginine translocation (Tat) system that transports large folded proteins containing a characteristic twin-arginine motif in their signal peptide across membranes.</text>
</comment>
<feature type="transmembrane region" description="Helical" evidence="5">
    <location>
        <begin position="20"/>
        <end position="46"/>
    </location>
</feature>
<dbReference type="GO" id="GO:0065002">
    <property type="term" value="P:intracellular protein transmembrane transport"/>
    <property type="evidence" value="ECO:0007669"/>
    <property type="project" value="TreeGrafter"/>
</dbReference>
<dbReference type="OrthoDB" id="9777044at2"/>
<keyword evidence="5" id="KW-0813">Transport</keyword>
<dbReference type="InterPro" id="IPR019820">
    <property type="entry name" value="Sec-indep_translocase_CS"/>
</dbReference>
<dbReference type="EMBL" id="LNQN01000008">
    <property type="protein sequence ID" value="KSU79735.1"/>
    <property type="molecule type" value="Genomic_DNA"/>
</dbReference>
<dbReference type="InterPro" id="IPR002033">
    <property type="entry name" value="TatC"/>
</dbReference>
<gene>
    <name evidence="5" type="primary">tatC</name>
    <name evidence="6" type="ORF">AS030_21000</name>
</gene>
<dbReference type="HAMAP" id="MF_00902">
    <property type="entry name" value="TatC"/>
    <property type="match status" value="1"/>
</dbReference>
<feature type="transmembrane region" description="Helical" evidence="5">
    <location>
        <begin position="192"/>
        <end position="209"/>
    </location>
</feature>
<evidence type="ECO:0000256" key="2">
    <source>
        <dbReference type="ARBA" id="ARBA00022692"/>
    </source>
</evidence>
<dbReference type="GO" id="GO:0033281">
    <property type="term" value="C:TAT protein transport complex"/>
    <property type="evidence" value="ECO:0007669"/>
    <property type="project" value="UniProtKB-UniRule"/>
</dbReference>
<keyword evidence="5" id="KW-1003">Cell membrane</keyword>
<feature type="transmembrane region" description="Helical" evidence="5">
    <location>
        <begin position="66"/>
        <end position="91"/>
    </location>
</feature>
<evidence type="ECO:0000256" key="5">
    <source>
        <dbReference type="HAMAP-Rule" id="MF_00902"/>
    </source>
</evidence>
<evidence type="ECO:0000256" key="3">
    <source>
        <dbReference type="ARBA" id="ARBA00022989"/>
    </source>
</evidence>
<feature type="transmembrane region" description="Helical" evidence="5">
    <location>
        <begin position="215"/>
        <end position="234"/>
    </location>
</feature>
<comment type="subcellular location">
    <subcellularLocation>
        <location evidence="5">Cell membrane</location>
        <topology evidence="5">Multi-pass membrane protein</topology>
    </subcellularLocation>
    <subcellularLocation>
        <location evidence="1">Membrane</location>
        <topology evidence="1">Multi-pass membrane protein</topology>
    </subcellularLocation>
</comment>
<dbReference type="GO" id="GO:0043953">
    <property type="term" value="P:protein transport by the Tat complex"/>
    <property type="evidence" value="ECO:0007669"/>
    <property type="project" value="UniProtKB-UniRule"/>
</dbReference>
<feature type="transmembrane region" description="Helical" evidence="5">
    <location>
        <begin position="111"/>
        <end position="134"/>
    </location>
</feature>
<dbReference type="PANTHER" id="PTHR30371:SF0">
    <property type="entry name" value="SEC-INDEPENDENT PROTEIN TRANSLOCASE PROTEIN TATC, CHLOROPLASTIC-RELATED"/>
    <property type="match status" value="1"/>
</dbReference>
<evidence type="ECO:0000313" key="6">
    <source>
        <dbReference type="EMBL" id="KSU79735.1"/>
    </source>
</evidence>
<feature type="transmembrane region" description="Helical" evidence="5">
    <location>
        <begin position="154"/>
        <end position="180"/>
    </location>
</feature>
<reference evidence="6 7" key="1">
    <citation type="journal article" date="2014" name="Antonie Van Leeuwenhoek">
        <title>Fictibacillus enclensis sp. nov., isolated from marine sediment.</title>
        <authorList>
            <person name="Dastager S.G."/>
            <person name="Mawlankar R."/>
            <person name="Srinivasan K."/>
            <person name="Tang S.K."/>
            <person name="Lee J.C."/>
            <person name="Ramana V.V."/>
            <person name="Shouche Y.S."/>
        </authorList>
    </citation>
    <scope>NUCLEOTIDE SEQUENCE [LARGE SCALE GENOMIC DNA]</scope>
    <source>
        <strain evidence="6 7">NIO-1003</strain>
    </source>
</reference>
<dbReference type="Pfam" id="PF00902">
    <property type="entry name" value="TatC"/>
    <property type="match status" value="1"/>
</dbReference>
<sequence>MTEKNMSVYDHLGELRNRIIITAAFFFIFMVVGLFFAKPVIVYLQSDPVAQDIQMNAFNLTDPLKVYFDFSFIIALLLTLPVGLYQIWAFISPGLFENERKVTLSYIPISFLLFAAGLSFAYFILFPMVVHFMSNIADSLNVEGEYGINEYFSFLFGLILPFGLLFQFPVLIMFLTRLGLITPQFLRKIRKFSYFGILVIAGIISPPELISHLTITVPLIILYEISIMISANAYKKRLRAEEEARLDLELNETHPD</sequence>
<evidence type="ECO:0000313" key="7">
    <source>
        <dbReference type="Proteomes" id="UP000054099"/>
    </source>
</evidence>
<dbReference type="Proteomes" id="UP000054099">
    <property type="component" value="Unassembled WGS sequence"/>
</dbReference>
<dbReference type="GO" id="GO:0009977">
    <property type="term" value="F:proton motive force dependent protein transmembrane transporter activity"/>
    <property type="evidence" value="ECO:0007669"/>
    <property type="project" value="TreeGrafter"/>
</dbReference>
<protein>
    <recommendedName>
        <fullName evidence="5">Sec-independent protein translocase protein TatC</fullName>
    </recommendedName>
</protein>
<comment type="similarity">
    <text evidence="5">Belongs to the TatC family.</text>
</comment>
<dbReference type="AlphaFoldDB" id="A0A0V8IY64"/>
<dbReference type="NCBIfam" id="TIGR00945">
    <property type="entry name" value="tatC"/>
    <property type="match status" value="1"/>
</dbReference>
<accession>A0A0V8IY64</accession>
<dbReference type="PRINTS" id="PR01840">
    <property type="entry name" value="TATCFAMILY"/>
</dbReference>
<evidence type="ECO:0000256" key="4">
    <source>
        <dbReference type="ARBA" id="ARBA00023136"/>
    </source>
</evidence>
<keyword evidence="5" id="KW-0653">Protein transport</keyword>
<keyword evidence="2 5" id="KW-0812">Transmembrane</keyword>
<keyword evidence="3 5" id="KW-1133">Transmembrane helix</keyword>
<dbReference type="RefSeq" id="WP_061975427.1">
    <property type="nucleotide sequence ID" value="NZ_FMAV01000006.1"/>
</dbReference>
<dbReference type="PANTHER" id="PTHR30371">
    <property type="entry name" value="SEC-INDEPENDENT PROTEIN TRANSLOCASE PROTEIN TATC"/>
    <property type="match status" value="1"/>
</dbReference>
<evidence type="ECO:0000256" key="1">
    <source>
        <dbReference type="ARBA" id="ARBA00004141"/>
    </source>
</evidence>
<keyword evidence="7" id="KW-1185">Reference proteome</keyword>
<comment type="subunit">
    <text evidence="5">Forms a complex with TatA.</text>
</comment>
<dbReference type="PROSITE" id="PS01218">
    <property type="entry name" value="TATC"/>
    <property type="match status" value="1"/>
</dbReference>
<keyword evidence="5" id="KW-0811">Translocation</keyword>
<keyword evidence="4 5" id="KW-0472">Membrane</keyword>
<organism evidence="6 7">
    <name type="scientific">Fictibacillus enclensis</name>
    <dbReference type="NCBI Taxonomy" id="1017270"/>
    <lineage>
        <taxon>Bacteria</taxon>
        <taxon>Bacillati</taxon>
        <taxon>Bacillota</taxon>
        <taxon>Bacilli</taxon>
        <taxon>Bacillales</taxon>
        <taxon>Fictibacillaceae</taxon>
        <taxon>Fictibacillus</taxon>
    </lineage>
</organism>
<name>A0A0V8IY64_9BACL</name>
<proteinExistence type="inferred from homology"/>